<organism evidence="1 2">
    <name type="scientific">Pyronema omphalodes (strain CBS 100304)</name>
    <name type="common">Pyronema confluens</name>
    <dbReference type="NCBI Taxonomy" id="1076935"/>
    <lineage>
        <taxon>Eukaryota</taxon>
        <taxon>Fungi</taxon>
        <taxon>Dikarya</taxon>
        <taxon>Ascomycota</taxon>
        <taxon>Pezizomycotina</taxon>
        <taxon>Pezizomycetes</taxon>
        <taxon>Pezizales</taxon>
        <taxon>Pyronemataceae</taxon>
        <taxon>Pyronema</taxon>
    </lineage>
</organism>
<dbReference type="AlphaFoldDB" id="U4LIU6"/>
<dbReference type="Proteomes" id="UP000018144">
    <property type="component" value="Unassembled WGS sequence"/>
</dbReference>
<dbReference type="EMBL" id="HF935600">
    <property type="protein sequence ID" value="CCX31477.1"/>
    <property type="molecule type" value="Genomic_DNA"/>
</dbReference>
<reference evidence="1 2" key="1">
    <citation type="journal article" date="2013" name="PLoS Genet.">
        <title>The genome and development-dependent transcriptomes of Pyronema confluens: a window into fungal evolution.</title>
        <authorList>
            <person name="Traeger S."/>
            <person name="Altegoer F."/>
            <person name="Freitag M."/>
            <person name="Gabaldon T."/>
            <person name="Kempken F."/>
            <person name="Kumar A."/>
            <person name="Marcet-Houben M."/>
            <person name="Poggeler S."/>
            <person name="Stajich J.E."/>
            <person name="Nowrousian M."/>
        </authorList>
    </citation>
    <scope>NUCLEOTIDE SEQUENCE [LARGE SCALE GENOMIC DNA]</scope>
    <source>
        <strain evidence="2">CBS 100304</strain>
        <tissue evidence="1">Vegetative mycelium</tissue>
    </source>
</reference>
<evidence type="ECO:0000313" key="1">
    <source>
        <dbReference type="EMBL" id="CCX31477.1"/>
    </source>
</evidence>
<name>U4LIU6_PYROM</name>
<proteinExistence type="predicted"/>
<accession>U4LIU6</accession>
<gene>
    <name evidence="1" type="ORF">PCON_10826</name>
</gene>
<evidence type="ECO:0000313" key="2">
    <source>
        <dbReference type="Proteomes" id="UP000018144"/>
    </source>
</evidence>
<protein>
    <submittedName>
        <fullName evidence="1">Uncharacterized protein</fullName>
    </submittedName>
</protein>
<sequence>MSELWHAVRSILLHSDHISSDSSIGSACNSTVFRNEPAAVQLILAAINHNGSAEEICIDMLLYSVSSNRLDSYNIIHEECINITNITQSSKQKFLDYFKPEDKPIAEVILKLIFDRSAGDGFGESLVINVGPEK</sequence>
<keyword evidence="2" id="KW-1185">Reference proteome</keyword>